<keyword evidence="1" id="KW-0472">Membrane</keyword>
<feature type="transmembrane region" description="Helical" evidence="1">
    <location>
        <begin position="124"/>
        <end position="147"/>
    </location>
</feature>
<evidence type="ECO:0008006" key="4">
    <source>
        <dbReference type="Google" id="ProtNLM"/>
    </source>
</evidence>
<dbReference type="Proteomes" id="UP000627521">
    <property type="component" value="Unassembled WGS sequence"/>
</dbReference>
<keyword evidence="1" id="KW-0812">Transmembrane</keyword>
<sequence length="164" mass="18595">MEFVQQYLQSERLLGLSAGIVGLLSITTGVIFYINKPQFKAFAITMIIIGLIEAGLFITGYFLVNNQANINKKIAQFEIRKEIFLQTDKIMVNKNLKAFFILKLIYGITFITLAIVLSKVNVKPIYFGIFTALMIHLAAAIVIDTFGERYTKIYKTKIETTLKL</sequence>
<dbReference type="EMBL" id="JACXXH010000008">
    <property type="protein sequence ID" value="MBD3864424.1"/>
    <property type="molecule type" value="Genomic_DNA"/>
</dbReference>
<evidence type="ECO:0000256" key="1">
    <source>
        <dbReference type="SAM" id="Phobius"/>
    </source>
</evidence>
<keyword evidence="1" id="KW-1133">Transmembrane helix</keyword>
<evidence type="ECO:0000313" key="2">
    <source>
        <dbReference type="EMBL" id="MBD3864424.1"/>
    </source>
</evidence>
<evidence type="ECO:0000313" key="3">
    <source>
        <dbReference type="Proteomes" id="UP000627521"/>
    </source>
</evidence>
<comment type="caution">
    <text evidence="2">The sequence shown here is derived from an EMBL/GenBank/DDBJ whole genome shotgun (WGS) entry which is preliminary data.</text>
</comment>
<organism evidence="2 3">
    <name type="scientific">Olleya marilimosa</name>
    <dbReference type="NCBI Taxonomy" id="272164"/>
    <lineage>
        <taxon>Bacteria</taxon>
        <taxon>Pseudomonadati</taxon>
        <taxon>Bacteroidota</taxon>
        <taxon>Flavobacteriia</taxon>
        <taxon>Flavobacteriales</taxon>
        <taxon>Flavobacteriaceae</taxon>
    </lineage>
</organism>
<protein>
    <recommendedName>
        <fullName evidence="4">DUF3169 family protein</fullName>
    </recommendedName>
</protein>
<name>A0ABR8LW77_9FLAO</name>
<feature type="transmembrane region" description="Helical" evidence="1">
    <location>
        <begin position="12"/>
        <end position="35"/>
    </location>
</feature>
<dbReference type="RefSeq" id="WP_191100470.1">
    <property type="nucleotide sequence ID" value="NZ_JACXXF010000008.1"/>
</dbReference>
<reference evidence="2 3" key="1">
    <citation type="submission" date="2020-09" db="EMBL/GenBank/DDBJ databases">
        <title>Bacillus nautilus sp. nov., Chryseoglobus crepusculi sp. nov, and Psychrobacter noctis sp. nov., isolated from deep-sea sponges from the equatorial Atlantic.</title>
        <authorList>
            <person name="Stennett H.L."/>
            <person name="Williams S.E."/>
        </authorList>
    </citation>
    <scope>NUCLEOTIDE SEQUENCE [LARGE SCALE GENOMIC DNA]</scope>
    <source>
        <strain evidence="2 3">28M-24</strain>
    </source>
</reference>
<accession>A0ABR8LW77</accession>
<feature type="transmembrane region" description="Helical" evidence="1">
    <location>
        <begin position="98"/>
        <end position="118"/>
    </location>
</feature>
<feature type="transmembrane region" description="Helical" evidence="1">
    <location>
        <begin position="41"/>
        <end position="64"/>
    </location>
</feature>
<proteinExistence type="predicted"/>
<gene>
    <name evidence="2" type="ORF">IEG06_13285</name>
</gene>
<keyword evidence="3" id="KW-1185">Reference proteome</keyword>